<dbReference type="Proteomes" id="UP000018542">
    <property type="component" value="Chromosome"/>
</dbReference>
<evidence type="ECO:0000313" key="8">
    <source>
        <dbReference type="Proteomes" id="UP000018542"/>
    </source>
</evidence>
<dbReference type="GO" id="GO:0020037">
    <property type="term" value="F:heme binding"/>
    <property type="evidence" value="ECO:0007669"/>
    <property type="project" value="InterPro"/>
</dbReference>
<keyword evidence="3 4" id="KW-0408">Iron</keyword>
<dbReference type="Pfam" id="PF13442">
    <property type="entry name" value="Cytochrome_CBB3"/>
    <property type="match status" value="1"/>
</dbReference>
<feature type="signal peptide" evidence="5">
    <location>
        <begin position="1"/>
        <end position="18"/>
    </location>
</feature>
<feature type="domain" description="Cytochrome c" evidence="6">
    <location>
        <begin position="25"/>
        <end position="106"/>
    </location>
</feature>
<dbReference type="PATRIC" id="fig|1029756.8.peg.1640"/>
<dbReference type="InterPro" id="IPR009056">
    <property type="entry name" value="Cyt_c-like_dom"/>
</dbReference>
<gene>
    <name evidence="7" type="ORF">W911_07845</name>
</gene>
<evidence type="ECO:0000256" key="4">
    <source>
        <dbReference type="PROSITE-ProRule" id="PRU00433"/>
    </source>
</evidence>
<evidence type="ECO:0000256" key="3">
    <source>
        <dbReference type="ARBA" id="ARBA00023004"/>
    </source>
</evidence>
<evidence type="ECO:0000259" key="6">
    <source>
        <dbReference type="PROSITE" id="PS51007"/>
    </source>
</evidence>
<dbReference type="KEGG" id="hni:W911_07845"/>
<dbReference type="GO" id="GO:0046872">
    <property type="term" value="F:metal ion binding"/>
    <property type="evidence" value="ECO:0007669"/>
    <property type="project" value="UniProtKB-KW"/>
</dbReference>
<evidence type="ECO:0000256" key="5">
    <source>
        <dbReference type="SAM" id="SignalP"/>
    </source>
</evidence>
<dbReference type="AlphaFoldDB" id="V5SBS7"/>
<dbReference type="RefSeq" id="WP_023786952.1">
    <property type="nucleotide sequence ID" value="NC_022997.1"/>
</dbReference>
<dbReference type="Gene3D" id="1.10.760.10">
    <property type="entry name" value="Cytochrome c-like domain"/>
    <property type="match status" value="1"/>
</dbReference>
<dbReference type="SUPFAM" id="SSF46626">
    <property type="entry name" value="Cytochrome c"/>
    <property type="match status" value="1"/>
</dbReference>
<dbReference type="EMBL" id="CP006912">
    <property type="protein sequence ID" value="AHB48326.1"/>
    <property type="molecule type" value="Genomic_DNA"/>
</dbReference>
<keyword evidence="5" id="KW-0732">Signal</keyword>
<protein>
    <submittedName>
        <fullName evidence="7">Cytochrome C</fullName>
    </submittedName>
</protein>
<dbReference type="OrthoDB" id="7363829at2"/>
<feature type="chain" id="PRO_5004740499" evidence="5">
    <location>
        <begin position="19"/>
        <end position="110"/>
    </location>
</feature>
<organism evidence="7 8">
    <name type="scientific">Hyphomicrobium nitrativorans NL23</name>
    <dbReference type="NCBI Taxonomy" id="1029756"/>
    <lineage>
        <taxon>Bacteria</taxon>
        <taxon>Pseudomonadati</taxon>
        <taxon>Pseudomonadota</taxon>
        <taxon>Alphaproteobacteria</taxon>
        <taxon>Hyphomicrobiales</taxon>
        <taxon>Hyphomicrobiaceae</taxon>
        <taxon>Hyphomicrobium</taxon>
    </lineage>
</organism>
<dbReference type="HOGENOM" id="CLU_133116_0_1_5"/>
<name>V5SBS7_9HYPH</name>
<dbReference type="GO" id="GO:0009055">
    <property type="term" value="F:electron transfer activity"/>
    <property type="evidence" value="ECO:0007669"/>
    <property type="project" value="InterPro"/>
</dbReference>
<accession>V5SBS7</accession>
<keyword evidence="1 4" id="KW-0349">Heme</keyword>
<sequence length="110" mass="11445">MRISASLRILCIAMAAAAAGCGEATPDDPGKAVLESRCARCHGIGETDASAHAEAPPFRDVVKRYPPESLAEALAEGITTGHPDMPEFVLAPAEIGAVIDYLTTLTPNRS</sequence>
<dbReference type="PROSITE" id="PS51007">
    <property type="entry name" value="CYTC"/>
    <property type="match status" value="1"/>
</dbReference>
<keyword evidence="2 4" id="KW-0479">Metal-binding</keyword>
<evidence type="ECO:0000256" key="2">
    <source>
        <dbReference type="ARBA" id="ARBA00022723"/>
    </source>
</evidence>
<dbReference type="PROSITE" id="PS51257">
    <property type="entry name" value="PROKAR_LIPOPROTEIN"/>
    <property type="match status" value="1"/>
</dbReference>
<evidence type="ECO:0000313" key="7">
    <source>
        <dbReference type="EMBL" id="AHB48326.1"/>
    </source>
</evidence>
<evidence type="ECO:0000256" key="1">
    <source>
        <dbReference type="ARBA" id="ARBA00022617"/>
    </source>
</evidence>
<keyword evidence="8" id="KW-1185">Reference proteome</keyword>
<dbReference type="STRING" id="1029756.W911_07845"/>
<dbReference type="InterPro" id="IPR036909">
    <property type="entry name" value="Cyt_c-like_dom_sf"/>
</dbReference>
<reference evidence="7 8" key="1">
    <citation type="journal article" date="2014" name="Genome Announc.">
        <title>Complete Genome Sequence of Hyphomicrobium nitrativorans Strain NL23, a Denitrifying Bacterium Isolated from Biofilm of a Methanol-Fed Denitrification System Treating Seawater at the Montreal Biodome.</title>
        <authorList>
            <person name="Martineau C."/>
            <person name="Villeneuve C."/>
            <person name="Mauffrey F."/>
            <person name="Villemur R."/>
        </authorList>
    </citation>
    <scope>NUCLEOTIDE SEQUENCE [LARGE SCALE GENOMIC DNA]</scope>
    <source>
        <strain evidence="7">NL23</strain>
    </source>
</reference>
<proteinExistence type="predicted"/>